<protein>
    <submittedName>
        <fullName evidence="1">Uncharacterized protein</fullName>
    </submittedName>
</protein>
<dbReference type="AlphaFoldDB" id="A0A8J5YB62"/>
<proteinExistence type="predicted"/>
<reference evidence="1 2" key="1">
    <citation type="journal article" date="2021" name="bioRxiv">
        <title>The Gossypium anomalum genome as a resource for cotton improvement and evolutionary analysis of hybrid incompatibility.</title>
        <authorList>
            <person name="Grover C.E."/>
            <person name="Yuan D."/>
            <person name="Arick M.A."/>
            <person name="Miller E.R."/>
            <person name="Hu G."/>
            <person name="Peterson D.G."/>
            <person name="Wendel J.F."/>
            <person name="Udall J.A."/>
        </authorList>
    </citation>
    <scope>NUCLEOTIDE SEQUENCE [LARGE SCALE GENOMIC DNA]</scope>
    <source>
        <strain evidence="1">JFW-Udall</strain>
        <tissue evidence="1">Leaf</tissue>
    </source>
</reference>
<name>A0A8J5YB62_9ROSI</name>
<gene>
    <name evidence="1" type="ORF">CXB51_027718</name>
</gene>
<dbReference type="PROSITE" id="PS51257">
    <property type="entry name" value="PROKAR_LIPOPROTEIN"/>
    <property type="match status" value="1"/>
</dbReference>
<dbReference type="Proteomes" id="UP000701853">
    <property type="component" value="Chromosome 11"/>
</dbReference>
<evidence type="ECO:0000313" key="2">
    <source>
        <dbReference type="Proteomes" id="UP000701853"/>
    </source>
</evidence>
<evidence type="ECO:0000313" key="1">
    <source>
        <dbReference type="EMBL" id="KAG8477657.1"/>
    </source>
</evidence>
<organism evidence="1 2">
    <name type="scientific">Gossypium anomalum</name>
    <dbReference type="NCBI Taxonomy" id="47600"/>
    <lineage>
        <taxon>Eukaryota</taxon>
        <taxon>Viridiplantae</taxon>
        <taxon>Streptophyta</taxon>
        <taxon>Embryophyta</taxon>
        <taxon>Tracheophyta</taxon>
        <taxon>Spermatophyta</taxon>
        <taxon>Magnoliopsida</taxon>
        <taxon>eudicotyledons</taxon>
        <taxon>Gunneridae</taxon>
        <taxon>Pentapetalae</taxon>
        <taxon>rosids</taxon>
        <taxon>malvids</taxon>
        <taxon>Malvales</taxon>
        <taxon>Malvaceae</taxon>
        <taxon>Malvoideae</taxon>
        <taxon>Gossypium</taxon>
    </lineage>
</organism>
<accession>A0A8J5YB62</accession>
<keyword evidence="2" id="KW-1185">Reference proteome</keyword>
<dbReference type="OrthoDB" id="247245at2759"/>
<comment type="caution">
    <text evidence="1">The sequence shown here is derived from an EMBL/GenBank/DDBJ whole genome shotgun (WGS) entry which is preliminary data.</text>
</comment>
<dbReference type="EMBL" id="JAHUZN010000011">
    <property type="protein sequence ID" value="KAG8477657.1"/>
    <property type="molecule type" value="Genomic_DNA"/>
</dbReference>
<sequence>MVNRRVALVKSTVSSIFGFAGCVEEGHRRVQKGGGCIWAGHLTSWAKLSSLMTPNVNSLVDKCSSTSLGGGTFTIKMFNRTLSCLNTWHTQVIPYDHYHLPCRETVDSFDLEMWVKFVLASFRNSEALDRRISLDSKRTLADMVIDNTRSLPTCRKGLPLTWTELWLSREGALSAARYY</sequence>